<comment type="similarity">
    <text evidence="10">Belongs to the class-I aminoacyl-tRNA synthetase family.</text>
</comment>
<evidence type="ECO:0000256" key="10">
    <source>
        <dbReference type="RuleBase" id="RU363039"/>
    </source>
</evidence>
<reference evidence="12 13" key="1">
    <citation type="journal article" date="2017" name="Curr. Biol.">
        <title>Genome architecture and evolution of a unichromosomal asexual nematode.</title>
        <authorList>
            <person name="Fradin H."/>
            <person name="Zegar C."/>
            <person name="Gutwein M."/>
            <person name="Lucas J."/>
            <person name="Kovtun M."/>
            <person name="Corcoran D."/>
            <person name="Baugh L.R."/>
            <person name="Kiontke K."/>
            <person name="Gunsalus K."/>
            <person name="Fitch D.H."/>
            <person name="Piano F."/>
        </authorList>
    </citation>
    <scope>NUCLEOTIDE SEQUENCE [LARGE SCALE GENOMIC DNA]</scope>
    <source>
        <strain evidence="12">PF1309</strain>
    </source>
</reference>
<evidence type="ECO:0000256" key="2">
    <source>
        <dbReference type="ARBA" id="ARBA00022598"/>
    </source>
</evidence>
<dbReference type="OrthoDB" id="5844513at2759"/>
<dbReference type="InterPro" id="IPR023457">
    <property type="entry name" value="Met-tRNA_synth_2"/>
</dbReference>
<evidence type="ECO:0000256" key="4">
    <source>
        <dbReference type="ARBA" id="ARBA00022840"/>
    </source>
</evidence>
<dbReference type="PRINTS" id="PR01041">
    <property type="entry name" value="TRNASYNTHMET"/>
</dbReference>
<dbReference type="FunFam" id="2.170.220.10:FF:000001">
    <property type="entry name" value="methionine--tRNA ligase, mitochondrial"/>
    <property type="match status" value="1"/>
</dbReference>
<evidence type="ECO:0000256" key="8">
    <source>
        <dbReference type="ARBA" id="ARBA00030331"/>
    </source>
</evidence>
<dbReference type="EMBL" id="LIAE01010418">
    <property type="protein sequence ID" value="PAV61307.1"/>
    <property type="molecule type" value="Genomic_DNA"/>
</dbReference>
<evidence type="ECO:0000256" key="6">
    <source>
        <dbReference type="ARBA" id="ARBA00023146"/>
    </source>
</evidence>
<keyword evidence="13" id="KW-1185">Reference proteome</keyword>
<dbReference type="InterPro" id="IPR041872">
    <property type="entry name" value="Anticodon_Met"/>
</dbReference>
<dbReference type="GO" id="GO:0004825">
    <property type="term" value="F:methionine-tRNA ligase activity"/>
    <property type="evidence" value="ECO:0007669"/>
    <property type="project" value="UniProtKB-EC"/>
</dbReference>
<sequence>MKLARLLVTPRRFHSFTTNPIFYVNAGPHIGHLYTALLSDAHCRWMRLKQPNDTHKLTVGTDEHGMKIWNTAKSRGKEPQQHCDEISQEFAVLFRKFGISHTDFIRTTQHRHIEAVLHFWNILMEKDLIYKSSYEGWYSTVDECFYANDEVQTVKINGKDVTISKETQSEVQWTQEENYMFRLTKFLDKIDEWITNRDAIRPLQYVPSVKRMLSSTADLSVSRPRSRLPWGIAVPGDNSQTIYVWLDALVNYLTLAAFPQQMTEWPPTCQLIGKDILKFHAIYWPSFLLGAGFELPQRIFVHGHWLVDNRKMSKSLGNVVDPNEAAQRLTVEGLRYFLLRQGVPHEDSNYTEKKAVEVINADLVNNLGNLLSRSTIDKLNPAQKYPPFDISTLDESSNVSALLADIHQIREKVAHSFDDLMFYKGLEHVMALLKQANGFFQLNQPWKMRDGPKLQSILYLTYESVRISSVLLQPIVPNLADRCLTRLGVSTDRRDLPSATLGGSADSFTLGSHEGNVMNRLQ</sequence>
<dbReference type="Gene3D" id="1.10.730.10">
    <property type="entry name" value="Isoleucyl-tRNA Synthetase, Domain 1"/>
    <property type="match status" value="1"/>
</dbReference>
<dbReference type="SUPFAM" id="SSF47323">
    <property type="entry name" value="Anticodon-binding domain of a subclass of class I aminoacyl-tRNA synthetases"/>
    <property type="match status" value="1"/>
</dbReference>
<keyword evidence="4 10" id="KW-0067">ATP-binding</keyword>
<keyword evidence="3 10" id="KW-0547">Nucleotide-binding</keyword>
<accession>A0A2A2JI09</accession>
<dbReference type="Proteomes" id="UP000218231">
    <property type="component" value="Unassembled WGS sequence"/>
</dbReference>
<proteinExistence type="inferred from homology"/>
<dbReference type="Pfam" id="PF09334">
    <property type="entry name" value="tRNA-synt_1g"/>
    <property type="match status" value="1"/>
</dbReference>
<dbReference type="SUPFAM" id="SSF52374">
    <property type="entry name" value="Nucleotidylyl transferase"/>
    <property type="match status" value="1"/>
</dbReference>
<evidence type="ECO:0000256" key="3">
    <source>
        <dbReference type="ARBA" id="ARBA00022741"/>
    </source>
</evidence>
<dbReference type="CDD" id="cd07957">
    <property type="entry name" value="Anticodon_Ia_Met"/>
    <property type="match status" value="1"/>
</dbReference>
<organism evidence="12 13">
    <name type="scientific">Diploscapter pachys</name>
    <dbReference type="NCBI Taxonomy" id="2018661"/>
    <lineage>
        <taxon>Eukaryota</taxon>
        <taxon>Metazoa</taxon>
        <taxon>Ecdysozoa</taxon>
        <taxon>Nematoda</taxon>
        <taxon>Chromadorea</taxon>
        <taxon>Rhabditida</taxon>
        <taxon>Rhabditina</taxon>
        <taxon>Rhabditomorpha</taxon>
        <taxon>Rhabditoidea</taxon>
        <taxon>Rhabditidae</taxon>
        <taxon>Diploscapter</taxon>
    </lineage>
</organism>
<dbReference type="CDD" id="cd00814">
    <property type="entry name" value="MetRS_core"/>
    <property type="match status" value="1"/>
</dbReference>
<dbReference type="GO" id="GO:0006431">
    <property type="term" value="P:methionyl-tRNA aminoacylation"/>
    <property type="evidence" value="ECO:0007669"/>
    <property type="project" value="InterPro"/>
</dbReference>
<comment type="catalytic activity">
    <reaction evidence="9">
        <text>tRNA(Met) + L-methionine + ATP = L-methionyl-tRNA(Met) + AMP + diphosphate</text>
        <dbReference type="Rhea" id="RHEA:13481"/>
        <dbReference type="Rhea" id="RHEA-COMP:9667"/>
        <dbReference type="Rhea" id="RHEA-COMP:9698"/>
        <dbReference type="ChEBI" id="CHEBI:30616"/>
        <dbReference type="ChEBI" id="CHEBI:33019"/>
        <dbReference type="ChEBI" id="CHEBI:57844"/>
        <dbReference type="ChEBI" id="CHEBI:78442"/>
        <dbReference type="ChEBI" id="CHEBI:78530"/>
        <dbReference type="ChEBI" id="CHEBI:456215"/>
        <dbReference type="EC" id="6.1.1.10"/>
    </reaction>
</comment>
<keyword evidence="5 10" id="KW-0648">Protein biosynthesis</keyword>
<evidence type="ECO:0000313" key="12">
    <source>
        <dbReference type="EMBL" id="PAV61307.1"/>
    </source>
</evidence>
<dbReference type="GO" id="GO:0005524">
    <property type="term" value="F:ATP binding"/>
    <property type="evidence" value="ECO:0007669"/>
    <property type="project" value="UniProtKB-KW"/>
</dbReference>
<dbReference type="PANTHER" id="PTHR43326">
    <property type="entry name" value="METHIONYL-TRNA SYNTHETASE"/>
    <property type="match status" value="1"/>
</dbReference>
<dbReference type="InterPro" id="IPR015413">
    <property type="entry name" value="Methionyl/Leucyl_tRNA_Synth"/>
</dbReference>
<evidence type="ECO:0000259" key="11">
    <source>
        <dbReference type="Pfam" id="PF09334"/>
    </source>
</evidence>
<evidence type="ECO:0000256" key="7">
    <source>
        <dbReference type="ARBA" id="ARBA00026124"/>
    </source>
</evidence>
<comment type="caution">
    <text evidence="12">The sequence shown here is derived from an EMBL/GenBank/DDBJ whole genome shotgun (WGS) entry which is preliminary data.</text>
</comment>
<gene>
    <name evidence="12" type="ORF">WR25_18165</name>
</gene>
<dbReference type="InterPro" id="IPR014729">
    <property type="entry name" value="Rossmann-like_a/b/a_fold"/>
</dbReference>
<dbReference type="NCBIfam" id="TIGR00398">
    <property type="entry name" value="metG"/>
    <property type="match status" value="1"/>
</dbReference>
<protein>
    <recommendedName>
        <fullName evidence="7">Methionine--tRNA ligase, mitochondrial</fullName>
        <ecNumber evidence="1">6.1.1.10</ecNumber>
    </recommendedName>
    <alternativeName>
        <fullName evidence="8">Mitochondrial methionyl-tRNA synthetase</fullName>
    </alternativeName>
</protein>
<dbReference type="Gene3D" id="2.170.220.10">
    <property type="match status" value="1"/>
</dbReference>
<name>A0A2A2JI09_9BILA</name>
<dbReference type="AlphaFoldDB" id="A0A2A2JI09"/>
<dbReference type="PANTHER" id="PTHR43326:SF1">
    <property type="entry name" value="METHIONINE--TRNA LIGASE, MITOCHONDRIAL"/>
    <property type="match status" value="1"/>
</dbReference>
<evidence type="ECO:0000256" key="5">
    <source>
        <dbReference type="ARBA" id="ARBA00022917"/>
    </source>
</evidence>
<keyword evidence="6 10" id="KW-0030">Aminoacyl-tRNA synthetase</keyword>
<dbReference type="GO" id="GO:0005739">
    <property type="term" value="C:mitochondrion"/>
    <property type="evidence" value="ECO:0007669"/>
    <property type="project" value="UniProtKB-ARBA"/>
</dbReference>
<feature type="domain" description="Methionyl/Leucyl tRNA synthetase" evidence="11">
    <location>
        <begin position="16"/>
        <end position="374"/>
    </location>
</feature>
<dbReference type="InterPro" id="IPR033911">
    <property type="entry name" value="MetRS_core"/>
</dbReference>
<evidence type="ECO:0000256" key="1">
    <source>
        <dbReference type="ARBA" id="ARBA00012838"/>
    </source>
</evidence>
<dbReference type="EC" id="6.1.1.10" evidence="1"/>
<keyword evidence="2 10" id="KW-0436">Ligase</keyword>
<dbReference type="STRING" id="2018661.A0A2A2JI09"/>
<dbReference type="Gene3D" id="3.40.50.620">
    <property type="entry name" value="HUPs"/>
    <property type="match status" value="1"/>
</dbReference>
<dbReference type="InterPro" id="IPR009080">
    <property type="entry name" value="tRNAsynth_Ia_anticodon-bd"/>
</dbReference>
<dbReference type="InterPro" id="IPR014758">
    <property type="entry name" value="Met-tRNA_synth"/>
</dbReference>
<evidence type="ECO:0000313" key="13">
    <source>
        <dbReference type="Proteomes" id="UP000218231"/>
    </source>
</evidence>
<evidence type="ECO:0000256" key="9">
    <source>
        <dbReference type="ARBA" id="ARBA00047364"/>
    </source>
</evidence>